<dbReference type="Proteomes" id="UP000028931">
    <property type="component" value="Chromosome"/>
</dbReference>
<evidence type="ECO:0000313" key="3">
    <source>
        <dbReference type="Proteomes" id="UP000028931"/>
    </source>
</evidence>
<gene>
    <name evidence="2" type="ORF">PSAKL28_29290</name>
</gene>
<keyword evidence="1" id="KW-0732">Signal</keyword>
<name>A0A077FE05_9PSED</name>
<dbReference type="HOGENOM" id="CLU_163360_0_0_6"/>
<proteinExistence type="predicted"/>
<evidence type="ECO:0008006" key="4">
    <source>
        <dbReference type="Google" id="ProtNLM"/>
    </source>
</evidence>
<dbReference type="EMBL" id="CP009048">
    <property type="protein sequence ID" value="AIL62119.1"/>
    <property type="molecule type" value="Genomic_DNA"/>
</dbReference>
<protein>
    <recommendedName>
        <fullName evidence="4">DUF2790 domain-containing protein</fullName>
    </recommendedName>
</protein>
<dbReference type="OrthoDB" id="6903098at2"/>
<dbReference type="Pfam" id="PF10976">
    <property type="entry name" value="DUF2790"/>
    <property type="match status" value="1"/>
</dbReference>
<dbReference type="RefSeq" id="WP_038611769.1">
    <property type="nucleotide sequence ID" value="NZ_CP009048.1"/>
</dbReference>
<dbReference type="InterPro" id="IPR021245">
    <property type="entry name" value="DUF2790"/>
</dbReference>
<dbReference type="Gene3D" id="2.30.140.50">
    <property type="entry name" value="Protein of unknown function DUF2790"/>
    <property type="match status" value="1"/>
</dbReference>
<accession>A0A077FE05</accession>
<sequence>MKRKQGLVLAALVLLTGQSALASAPEVKDARLVAHEQAVQAYAARTGKTVPAVQDYRYGTSIDVARLIEQTPMARGCEAAPMLMTYEDTSGQLVTLRYRLEGQCPRFQATR</sequence>
<evidence type="ECO:0000256" key="1">
    <source>
        <dbReference type="SAM" id="SignalP"/>
    </source>
</evidence>
<organism evidence="2 3">
    <name type="scientific">Pseudomonas alkylphenolica</name>
    <dbReference type="NCBI Taxonomy" id="237609"/>
    <lineage>
        <taxon>Bacteria</taxon>
        <taxon>Pseudomonadati</taxon>
        <taxon>Pseudomonadota</taxon>
        <taxon>Gammaproteobacteria</taxon>
        <taxon>Pseudomonadales</taxon>
        <taxon>Pseudomonadaceae</taxon>
        <taxon>Pseudomonas</taxon>
    </lineage>
</organism>
<dbReference type="KEGG" id="palk:PSAKL28_29290"/>
<evidence type="ECO:0000313" key="2">
    <source>
        <dbReference type="EMBL" id="AIL62119.1"/>
    </source>
</evidence>
<feature type="signal peptide" evidence="1">
    <location>
        <begin position="1"/>
        <end position="22"/>
    </location>
</feature>
<dbReference type="AlphaFoldDB" id="A0A077FE05"/>
<feature type="chain" id="PRO_5001718319" description="DUF2790 domain-containing protein" evidence="1">
    <location>
        <begin position="23"/>
        <end position="111"/>
    </location>
</feature>
<reference evidence="2 3" key="1">
    <citation type="submission" date="2014-07" db="EMBL/GenBank/DDBJ databases">
        <authorList>
            <person name="Lee K."/>
            <person name="Lim J.Y."/>
            <person name="Hwang I."/>
        </authorList>
    </citation>
    <scope>NUCLEOTIDE SEQUENCE [LARGE SCALE GENOMIC DNA]</scope>
    <source>
        <strain evidence="2 3">KL28</strain>
    </source>
</reference>